<gene>
    <name evidence="3" type="ORF">SAMN04488557_2985</name>
</gene>
<dbReference type="PROSITE" id="PS50005">
    <property type="entry name" value="TPR"/>
    <property type="match status" value="2"/>
</dbReference>
<dbReference type="SUPFAM" id="SSF48452">
    <property type="entry name" value="TPR-like"/>
    <property type="match status" value="2"/>
</dbReference>
<dbReference type="EMBL" id="FPCH01000003">
    <property type="protein sequence ID" value="SFV37086.1"/>
    <property type="molecule type" value="Genomic_DNA"/>
</dbReference>
<sequence length="699" mass="76720">MSKSARLWAFRIVTAIFLPVLALAAIETTLRLVGYGHAATFTVPCTVDGRDSYCDNDRFTWQFFPAGAFRLPLSFAFPAKKPADAYRIFVIGESAAQGDPEPSYSFSRYLEVMLRERFPKVHFEIINAGITAVNSHVLLPLVRDLAHHEPDLFVIYTGNNEVVGPFGAGNPSTASGSSLALIRSSVLLKSSRTGQLLGNALRPKSSQGMWHGMETFLEQRVPADAPALAGVYENFEVNLRDMVEAAKGPGAKVLLSTVGVNLKDNAPFASVHRAGLADSERAAWEASMKEGAVNEESGQHAEALKRYLAAAAIDDRHAELQFRIARASWNLGDFAQARERFAQARNLDALRFRADGRINDIIRSVAKTSGPHVELIDTEATFAGGSQNGSPGREFFYDHVHMSPHGNYLIARTLFPRIFALLPEKVRQNAGLVEAPSAEEVEKLLAMTPFDRSRVAKTAASWLSQPPFTNQINHEEQVGLLTQEAGAVSGDFESTAAAYRSAIGKAPDDRWLHFNFGILLEQSEPAAAAAEFRRALDILPGDYGSRQKLAETLIRMGNFEDGIGECRTLLSQKPYHAPAHFTMAYALAQLQQFDESIAAYEQSIRFHPGYVVTAYNMIGLIQLGQKKYDSAAASFQKALDVNVADAAKSDLLYNLSVALERSGRDTEARKVLATMANHEEMMRRKSPPIEPSPESKSTR</sequence>
<name>A0A1I7NQZ2_9HYPH</name>
<dbReference type="AlphaFoldDB" id="A0A1I7NQZ2"/>
<dbReference type="InterPro" id="IPR011990">
    <property type="entry name" value="TPR-like_helical_dom_sf"/>
</dbReference>
<organism evidence="3 4">
    <name type="scientific">Hyphomicrobium facile</name>
    <dbReference type="NCBI Taxonomy" id="51670"/>
    <lineage>
        <taxon>Bacteria</taxon>
        <taxon>Pseudomonadati</taxon>
        <taxon>Pseudomonadota</taxon>
        <taxon>Alphaproteobacteria</taxon>
        <taxon>Hyphomicrobiales</taxon>
        <taxon>Hyphomicrobiaceae</taxon>
        <taxon>Hyphomicrobium</taxon>
    </lineage>
</organism>
<keyword evidence="1" id="KW-0802">TPR repeat</keyword>
<dbReference type="Pfam" id="PF13432">
    <property type="entry name" value="TPR_16"/>
    <property type="match status" value="3"/>
</dbReference>
<dbReference type="SMART" id="SM00028">
    <property type="entry name" value="TPR"/>
    <property type="match status" value="5"/>
</dbReference>
<dbReference type="OrthoDB" id="9813074at2"/>
<dbReference type="Gene3D" id="1.25.40.10">
    <property type="entry name" value="Tetratricopeptide repeat domain"/>
    <property type="match status" value="2"/>
</dbReference>
<dbReference type="InterPro" id="IPR036514">
    <property type="entry name" value="SGNH_hydro_sf"/>
</dbReference>
<feature type="repeat" description="TPR" evidence="1">
    <location>
        <begin position="612"/>
        <end position="645"/>
    </location>
</feature>
<dbReference type="Proteomes" id="UP000199423">
    <property type="component" value="Unassembled WGS sequence"/>
</dbReference>
<dbReference type="InterPro" id="IPR019734">
    <property type="entry name" value="TPR_rpt"/>
</dbReference>
<dbReference type="RefSeq" id="WP_092868518.1">
    <property type="nucleotide sequence ID" value="NZ_FPCH01000003.1"/>
</dbReference>
<protein>
    <submittedName>
        <fullName evidence="3">Tetratricopeptide repeat-containing protein</fullName>
    </submittedName>
</protein>
<keyword evidence="4" id="KW-1185">Reference proteome</keyword>
<proteinExistence type="predicted"/>
<reference evidence="4" key="1">
    <citation type="submission" date="2016-10" db="EMBL/GenBank/DDBJ databases">
        <authorList>
            <person name="Varghese N."/>
            <person name="Submissions S."/>
        </authorList>
    </citation>
    <scope>NUCLEOTIDE SEQUENCE [LARGE SCALE GENOMIC DNA]</scope>
    <source>
        <strain evidence="4">DSM 1565</strain>
    </source>
</reference>
<dbReference type="PANTHER" id="PTHR12558:SF13">
    <property type="entry name" value="CELL DIVISION CYCLE PROTEIN 27 HOMOLOG"/>
    <property type="match status" value="1"/>
</dbReference>
<dbReference type="PANTHER" id="PTHR12558">
    <property type="entry name" value="CELL DIVISION CYCLE 16,23,27"/>
    <property type="match status" value="1"/>
</dbReference>
<accession>A0A1I7NQZ2</accession>
<feature type="repeat" description="TPR" evidence="1">
    <location>
        <begin position="577"/>
        <end position="610"/>
    </location>
</feature>
<evidence type="ECO:0000256" key="2">
    <source>
        <dbReference type="SAM" id="MobiDB-lite"/>
    </source>
</evidence>
<dbReference type="STRING" id="51670.SAMN04488557_2985"/>
<evidence type="ECO:0000313" key="3">
    <source>
        <dbReference type="EMBL" id="SFV37086.1"/>
    </source>
</evidence>
<dbReference type="Gene3D" id="3.40.50.1110">
    <property type="entry name" value="SGNH hydrolase"/>
    <property type="match status" value="1"/>
</dbReference>
<feature type="region of interest" description="Disordered" evidence="2">
    <location>
        <begin position="678"/>
        <end position="699"/>
    </location>
</feature>
<evidence type="ECO:0000313" key="4">
    <source>
        <dbReference type="Proteomes" id="UP000199423"/>
    </source>
</evidence>
<dbReference type="GO" id="GO:0016788">
    <property type="term" value="F:hydrolase activity, acting on ester bonds"/>
    <property type="evidence" value="ECO:0007669"/>
    <property type="project" value="UniProtKB-ARBA"/>
</dbReference>
<dbReference type="SUPFAM" id="SSF52266">
    <property type="entry name" value="SGNH hydrolase"/>
    <property type="match status" value="1"/>
</dbReference>
<evidence type="ECO:0000256" key="1">
    <source>
        <dbReference type="PROSITE-ProRule" id="PRU00339"/>
    </source>
</evidence>